<reference evidence="3" key="2">
    <citation type="submission" date="2021-04" db="EMBL/GenBank/DDBJ databases">
        <authorList>
            <person name="Gilroy R."/>
        </authorList>
    </citation>
    <scope>NUCLEOTIDE SEQUENCE</scope>
    <source>
        <strain evidence="3">4376</strain>
    </source>
</reference>
<dbReference type="GO" id="GO:0003700">
    <property type="term" value="F:DNA-binding transcription factor activity"/>
    <property type="evidence" value="ECO:0007669"/>
    <property type="project" value="InterPro"/>
</dbReference>
<sequence length="176" mass="19661">MCNNPLVNTAENTTENAAATSAQPDDSPWLSSQQQQIWRLWLVVQASSNIALGRQLAADSDLSLADYEILVHLSEAPDQRWRIAALADEIQWDRSRMSHQINRMMKRGLISKEACTEDGRGYFAVLQPQGLEVLRAAAPGHAAKVKELFFARLAEREQEQLLGLLEKLASPYTTTD</sequence>
<dbReference type="AlphaFoldDB" id="A0A9D1RXA4"/>
<dbReference type="InterPro" id="IPR036390">
    <property type="entry name" value="WH_DNA-bd_sf"/>
</dbReference>
<dbReference type="GO" id="GO:0006950">
    <property type="term" value="P:response to stress"/>
    <property type="evidence" value="ECO:0007669"/>
    <property type="project" value="TreeGrafter"/>
</dbReference>
<accession>A0A9D1RXA4</accession>
<dbReference type="SUPFAM" id="SSF46785">
    <property type="entry name" value="Winged helix' DNA-binding domain"/>
    <property type="match status" value="1"/>
</dbReference>
<dbReference type="PANTHER" id="PTHR33164">
    <property type="entry name" value="TRANSCRIPTIONAL REGULATOR, MARR FAMILY"/>
    <property type="match status" value="1"/>
</dbReference>
<comment type="caution">
    <text evidence="3">The sequence shown here is derived from an EMBL/GenBank/DDBJ whole genome shotgun (WGS) entry which is preliminary data.</text>
</comment>
<organism evidence="3 4">
    <name type="scientific">Candidatus Corynebacterium gallistercoris</name>
    <dbReference type="NCBI Taxonomy" id="2838530"/>
    <lineage>
        <taxon>Bacteria</taxon>
        <taxon>Bacillati</taxon>
        <taxon>Actinomycetota</taxon>
        <taxon>Actinomycetes</taxon>
        <taxon>Mycobacteriales</taxon>
        <taxon>Corynebacteriaceae</taxon>
        <taxon>Corynebacterium</taxon>
    </lineage>
</organism>
<dbReference type="EMBL" id="DXFZ01000036">
    <property type="protein sequence ID" value="HIW95424.1"/>
    <property type="molecule type" value="Genomic_DNA"/>
</dbReference>
<protein>
    <submittedName>
        <fullName evidence="3">MarR family winged helix-turn-helix transcriptional regulator</fullName>
    </submittedName>
</protein>
<dbReference type="InterPro" id="IPR000835">
    <property type="entry name" value="HTH_MarR-typ"/>
</dbReference>
<evidence type="ECO:0000313" key="4">
    <source>
        <dbReference type="Proteomes" id="UP000824189"/>
    </source>
</evidence>
<gene>
    <name evidence="3" type="ORF">H9867_02890</name>
</gene>
<dbReference type="Gene3D" id="1.10.10.10">
    <property type="entry name" value="Winged helix-like DNA-binding domain superfamily/Winged helix DNA-binding domain"/>
    <property type="match status" value="1"/>
</dbReference>
<dbReference type="PROSITE" id="PS50995">
    <property type="entry name" value="HTH_MARR_2"/>
    <property type="match status" value="1"/>
</dbReference>
<dbReference type="Proteomes" id="UP000824189">
    <property type="component" value="Unassembled WGS sequence"/>
</dbReference>
<evidence type="ECO:0000256" key="1">
    <source>
        <dbReference type="SAM" id="MobiDB-lite"/>
    </source>
</evidence>
<dbReference type="InterPro" id="IPR039422">
    <property type="entry name" value="MarR/SlyA-like"/>
</dbReference>
<dbReference type="SMART" id="SM00347">
    <property type="entry name" value="HTH_MARR"/>
    <property type="match status" value="1"/>
</dbReference>
<proteinExistence type="predicted"/>
<evidence type="ECO:0000259" key="2">
    <source>
        <dbReference type="PROSITE" id="PS50995"/>
    </source>
</evidence>
<dbReference type="Pfam" id="PF01047">
    <property type="entry name" value="MarR"/>
    <property type="match status" value="1"/>
</dbReference>
<dbReference type="PANTHER" id="PTHR33164:SF99">
    <property type="entry name" value="MARR FAMILY REGULATORY PROTEIN"/>
    <property type="match status" value="1"/>
</dbReference>
<evidence type="ECO:0000313" key="3">
    <source>
        <dbReference type="EMBL" id="HIW95424.1"/>
    </source>
</evidence>
<feature type="domain" description="HTH marR-type" evidence="2">
    <location>
        <begin position="33"/>
        <end position="170"/>
    </location>
</feature>
<feature type="region of interest" description="Disordered" evidence="1">
    <location>
        <begin position="1"/>
        <end position="28"/>
    </location>
</feature>
<reference evidence="3" key="1">
    <citation type="journal article" date="2021" name="PeerJ">
        <title>Extensive microbial diversity within the chicken gut microbiome revealed by metagenomics and culture.</title>
        <authorList>
            <person name="Gilroy R."/>
            <person name="Ravi A."/>
            <person name="Getino M."/>
            <person name="Pursley I."/>
            <person name="Horton D.L."/>
            <person name="Alikhan N.F."/>
            <person name="Baker D."/>
            <person name="Gharbi K."/>
            <person name="Hall N."/>
            <person name="Watson M."/>
            <person name="Adriaenssens E.M."/>
            <person name="Foster-Nyarko E."/>
            <person name="Jarju S."/>
            <person name="Secka A."/>
            <person name="Antonio M."/>
            <person name="Oren A."/>
            <person name="Chaudhuri R.R."/>
            <person name="La Ragione R."/>
            <person name="Hildebrand F."/>
            <person name="Pallen M.J."/>
        </authorList>
    </citation>
    <scope>NUCLEOTIDE SEQUENCE</scope>
    <source>
        <strain evidence="3">4376</strain>
    </source>
</reference>
<feature type="compositionally biased region" description="Low complexity" evidence="1">
    <location>
        <begin position="8"/>
        <end position="20"/>
    </location>
</feature>
<dbReference type="InterPro" id="IPR036388">
    <property type="entry name" value="WH-like_DNA-bd_sf"/>
</dbReference>
<name>A0A9D1RXA4_9CORY</name>